<dbReference type="InterPro" id="IPR000424">
    <property type="entry name" value="Primosome_PriB/ssb"/>
</dbReference>
<dbReference type="Proteomes" id="UP000195667">
    <property type="component" value="Unassembled WGS sequence"/>
</dbReference>
<dbReference type="PROSITE" id="PS50935">
    <property type="entry name" value="SSB"/>
    <property type="match status" value="1"/>
</dbReference>
<dbReference type="PIRSF" id="PIRSF002070">
    <property type="entry name" value="SSB"/>
    <property type="match status" value="1"/>
</dbReference>
<evidence type="ECO:0000256" key="1">
    <source>
        <dbReference type="ARBA" id="ARBA00023125"/>
    </source>
</evidence>
<dbReference type="RefSeq" id="WP_087142352.1">
    <property type="nucleotide sequence ID" value="NZ_FUKI01000034.1"/>
</dbReference>
<dbReference type="InterPro" id="IPR011344">
    <property type="entry name" value="ssDNA-bd"/>
</dbReference>
<evidence type="ECO:0000256" key="4">
    <source>
        <dbReference type="SAM" id="MobiDB-lite"/>
    </source>
</evidence>
<organism evidence="5 6">
    <name type="scientific">Crenothrix polyspora</name>
    <dbReference type="NCBI Taxonomy" id="360316"/>
    <lineage>
        <taxon>Bacteria</taxon>
        <taxon>Pseudomonadati</taxon>
        <taxon>Pseudomonadota</taxon>
        <taxon>Gammaproteobacteria</taxon>
        <taxon>Methylococcales</taxon>
        <taxon>Crenotrichaceae</taxon>
        <taxon>Crenothrix</taxon>
    </lineage>
</organism>
<feature type="region of interest" description="Disordered" evidence="4">
    <location>
        <begin position="108"/>
        <end position="133"/>
    </location>
</feature>
<dbReference type="SUPFAM" id="SSF50249">
    <property type="entry name" value="Nucleic acid-binding proteins"/>
    <property type="match status" value="1"/>
</dbReference>
<dbReference type="GO" id="GO:0003697">
    <property type="term" value="F:single-stranded DNA binding"/>
    <property type="evidence" value="ECO:0007669"/>
    <property type="project" value="InterPro"/>
</dbReference>
<proteinExistence type="predicted"/>
<dbReference type="AlphaFoldDB" id="A0A1R4H168"/>
<dbReference type="CDD" id="cd04496">
    <property type="entry name" value="SSB_OBF"/>
    <property type="match status" value="1"/>
</dbReference>
<evidence type="ECO:0000313" key="6">
    <source>
        <dbReference type="Proteomes" id="UP000195667"/>
    </source>
</evidence>
<dbReference type="InterPro" id="IPR012340">
    <property type="entry name" value="NA-bd_OB-fold"/>
</dbReference>
<dbReference type="PANTHER" id="PTHR10302:SF0">
    <property type="entry name" value="SINGLE-STRANDED DNA-BINDING PROTEIN, MITOCHONDRIAL"/>
    <property type="match status" value="1"/>
</dbReference>
<keyword evidence="1 2" id="KW-0238">DNA-binding</keyword>
<dbReference type="PANTHER" id="PTHR10302">
    <property type="entry name" value="SINGLE-STRANDED DNA-BINDING PROTEIN"/>
    <property type="match status" value="1"/>
</dbReference>
<dbReference type="Pfam" id="PF00436">
    <property type="entry name" value="SSB"/>
    <property type="match status" value="1"/>
</dbReference>
<dbReference type="EMBL" id="FUKI01000034">
    <property type="protein sequence ID" value="SJM89993.1"/>
    <property type="molecule type" value="Genomic_DNA"/>
</dbReference>
<dbReference type="GO" id="GO:0009295">
    <property type="term" value="C:nucleoid"/>
    <property type="evidence" value="ECO:0007669"/>
    <property type="project" value="TreeGrafter"/>
</dbReference>
<evidence type="ECO:0000256" key="3">
    <source>
        <dbReference type="RuleBase" id="RU000524"/>
    </source>
</evidence>
<keyword evidence="6" id="KW-1185">Reference proteome</keyword>
<accession>A0A1R4H168</accession>
<dbReference type="NCBIfam" id="TIGR00621">
    <property type="entry name" value="ssb"/>
    <property type="match status" value="1"/>
</dbReference>
<evidence type="ECO:0000313" key="5">
    <source>
        <dbReference type="EMBL" id="SJM89993.1"/>
    </source>
</evidence>
<gene>
    <name evidence="5" type="ORF">CRENPOLYSF1_1290014</name>
</gene>
<reference evidence="6" key="1">
    <citation type="submission" date="2017-02" db="EMBL/GenBank/DDBJ databases">
        <authorList>
            <person name="Daims H."/>
        </authorList>
    </citation>
    <scope>NUCLEOTIDE SEQUENCE [LARGE SCALE GENOMIC DNA]</scope>
</reference>
<name>A0A1R4H168_9GAMM</name>
<dbReference type="GO" id="GO:0006260">
    <property type="term" value="P:DNA replication"/>
    <property type="evidence" value="ECO:0007669"/>
    <property type="project" value="InterPro"/>
</dbReference>
<sequence length="133" mass="14511">MSNIFSFIGTVGKDAEVKYTPSGVAVLVVSMANQVGYGDKQKTNWVRVNVWGKRAEGELVNYLKKGQQAFVSGELSQGEYTTRDGEKKTLWELNATVLDLVGKKADTAQKAPVAAPQKPPQPPHDNFDDGIPF</sequence>
<dbReference type="OrthoDB" id="9809878at2"/>
<dbReference type="Gene3D" id="2.40.50.140">
    <property type="entry name" value="Nucleic acid-binding proteins"/>
    <property type="match status" value="1"/>
</dbReference>
<evidence type="ECO:0000256" key="2">
    <source>
        <dbReference type="PIRNR" id="PIRNR002070"/>
    </source>
</evidence>
<protein>
    <recommendedName>
        <fullName evidence="2 3">Single-stranded DNA-binding protein</fullName>
    </recommendedName>
</protein>